<dbReference type="Proteomes" id="UP000184501">
    <property type="component" value="Unassembled WGS sequence"/>
</dbReference>
<reference evidence="2 3" key="1">
    <citation type="submission" date="2016-11" db="EMBL/GenBank/DDBJ databases">
        <authorList>
            <person name="Jaros S."/>
            <person name="Januszkiewicz K."/>
            <person name="Wedrychowicz H."/>
        </authorList>
    </citation>
    <scope>NUCLEOTIDE SEQUENCE [LARGE SCALE GENOMIC DNA]</scope>
    <source>
        <strain evidence="2 3">DSM 44523</strain>
    </source>
</reference>
<feature type="region of interest" description="Disordered" evidence="1">
    <location>
        <begin position="1"/>
        <end position="67"/>
    </location>
</feature>
<sequence>MSVETATATGEDTGTATSTASSTSVASAVTSPLPTAPYSVVWSGGHPYVREGDEGRTRWVGLDDRGRPLSLTDADLLRRGWSRTQRS</sequence>
<evidence type="ECO:0000256" key="1">
    <source>
        <dbReference type="SAM" id="MobiDB-lite"/>
    </source>
</evidence>
<feature type="compositionally biased region" description="Basic and acidic residues" evidence="1">
    <location>
        <begin position="48"/>
        <end position="67"/>
    </location>
</feature>
<dbReference type="STRING" id="2017.SAMN05444320_11265"/>
<gene>
    <name evidence="2" type="ORF">SAMN05444320_11265</name>
</gene>
<keyword evidence="3" id="KW-1185">Reference proteome</keyword>
<protein>
    <submittedName>
        <fullName evidence="2">Uncharacterized protein</fullName>
    </submittedName>
</protein>
<accession>A0A1M5LUN5</accession>
<evidence type="ECO:0000313" key="3">
    <source>
        <dbReference type="Proteomes" id="UP000184501"/>
    </source>
</evidence>
<dbReference type="EMBL" id="FQVN01000012">
    <property type="protein sequence ID" value="SHG68706.1"/>
    <property type="molecule type" value="Genomic_DNA"/>
</dbReference>
<dbReference type="AlphaFoldDB" id="A0A1M5LUN5"/>
<feature type="compositionally biased region" description="Low complexity" evidence="1">
    <location>
        <begin position="1"/>
        <end position="31"/>
    </location>
</feature>
<name>A0A1M5LUN5_STRHI</name>
<evidence type="ECO:0000313" key="2">
    <source>
        <dbReference type="EMBL" id="SHG68706.1"/>
    </source>
</evidence>
<organism evidence="2 3">
    <name type="scientific">Streptoalloteichus hindustanus</name>
    <dbReference type="NCBI Taxonomy" id="2017"/>
    <lineage>
        <taxon>Bacteria</taxon>
        <taxon>Bacillati</taxon>
        <taxon>Actinomycetota</taxon>
        <taxon>Actinomycetes</taxon>
        <taxon>Pseudonocardiales</taxon>
        <taxon>Pseudonocardiaceae</taxon>
        <taxon>Streptoalloteichus</taxon>
    </lineage>
</organism>
<proteinExistence type="predicted"/>